<organism evidence="1 2">
    <name type="scientific">Acetobacter ghanensis</name>
    <dbReference type="NCBI Taxonomy" id="431306"/>
    <lineage>
        <taxon>Bacteria</taxon>
        <taxon>Pseudomonadati</taxon>
        <taxon>Pseudomonadota</taxon>
        <taxon>Alphaproteobacteria</taxon>
        <taxon>Acetobacterales</taxon>
        <taxon>Acetobacteraceae</taxon>
        <taxon>Acetobacter</taxon>
    </lineage>
</organism>
<protein>
    <submittedName>
        <fullName evidence="1">Uncharacterized protein</fullName>
    </submittedName>
</protein>
<sequence>MTASIFLPLLGKWADRMLSAAIEEFGGDPDHESL</sequence>
<reference evidence="2" key="1">
    <citation type="submission" date="2014-09" db="EMBL/GenBank/DDBJ databases">
        <authorList>
            <person name="Illeghems K.G."/>
        </authorList>
    </citation>
    <scope>NUCLEOTIDE SEQUENCE [LARGE SCALE GENOMIC DNA]</scope>
    <source>
        <strain evidence="2">LMG 23848T</strain>
        <plasmid evidence="2">1P</plasmid>
    </source>
</reference>
<proteinExistence type="predicted"/>
<geneLocation type="plasmid" evidence="2">
    <name>1P</name>
</geneLocation>
<evidence type="ECO:0000313" key="1">
    <source>
        <dbReference type="EMBL" id="CEF57392.1"/>
    </source>
</evidence>
<dbReference type="Proteomes" id="UP000068250">
    <property type="component" value="Plasmid 1P"/>
</dbReference>
<dbReference type="PATRIC" id="fig|431306.5.peg.2814"/>
<name>A0A0U5FAB8_9PROT</name>
<dbReference type="EMBL" id="LN609303">
    <property type="protein sequence ID" value="CEF57392.1"/>
    <property type="molecule type" value="Genomic_DNA"/>
</dbReference>
<accession>A0A0U5FAB8</accession>
<gene>
    <name evidence="1" type="ORF">AGA_1P83</name>
</gene>
<dbReference type="AlphaFoldDB" id="A0A0U5FAB8"/>
<evidence type="ECO:0000313" key="2">
    <source>
        <dbReference type="Proteomes" id="UP000068250"/>
    </source>
</evidence>